<dbReference type="PANTHER" id="PTHR48081">
    <property type="entry name" value="AB HYDROLASE SUPERFAMILY PROTEIN C4A8.06C"/>
    <property type="match status" value="1"/>
</dbReference>
<feature type="domain" description="BD-FAE-like" evidence="2">
    <location>
        <begin position="61"/>
        <end position="273"/>
    </location>
</feature>
<dbReference type="PANTHER" id="PTHR48081:SF13">
    <property type="entry name" value="ALPHA_BETA HYDROLASE"/>
    <property type="match status" value="1"/>
</dbReference>
<dbReference type="Proteomes" id="UP000469943">
    <property type="component" value="Unassembled WGS sequence"/>
</dbReference>
<evidence type="ECO:0000313" key="5">
    <source>
        <dbReference type="Proteomes" id="UP000469943"/>
    </source>
</evidence>
<evidence type="ECO:0000313" key="3">
    <source>
        <dbReference type="EMBL" id="KAB8288378.1"/>
    </source>
</evidence>
<evidence type="ECO:0000313" key="4">
    <source>
        <dbReference type="EMBL" id="NEG71585.1"/>
    </source>
</evidence>
<reference evidence="4 5" key="1">
    <citation type="submission" date="2019-10" db="EMBL/GenBank/DDBJ databases">
        <title>Bifidobacterium from non-human primates.</title>
        <authorList>
            <person name="Modesto M."/>
        </authorList>
    </citation>
    <scope>NUCLEOTIDE SEQUENCE [LARGE SCALE GENOMIC DNA]</scope>
    <source>
        <strain evidence="4 5">TREM</strain>
    </source>
</reference>
<organism evidence="3 6">
    <name type="scientific">Bifidobacterium ramosum</name>
    <dbReference type="NCBI Taxonomy" id="1798158"/>
    <lineage>
        <taxon>Bacteria</taxon>
        <taxon>Bacillati</taxon>
        <taxon>Actinomycetota</taxon>
        <taxon>Actinomycetes</taxon>
        <taxon>Bifidobacteriales</taxon>
        <taxon>Bifidobacteriaceae</taxon>
        <taxon>Bifidobacterium</taxon>
    </lineage>
</organism>
<evidence type="ECO:0000259" key="2">
    <source>
        <dbReference type="Pfam" id="PF20434"/>
    </source>
</evidence>
<sequence length="314" mass="34687">MDIRHWTYADFPAFDEPVPGAKRIATTGGEIGVTYHPNVPYATDGNVTLHLQILTPQTRNQTDRDTYPCMVHVQGSAWMKQDTYALIPMLSRIAERGFVVAIVEYRHSGIASFPAQIQDARNAVRFMRANAARYHVDVDNLFLSGCSSGGEVALLAAVAQTGGRPDMDDPSLSLVPDAADVSAATRGVLDYYGAVNGQMDDGFPSTTDHHLATSPEGMLMGHIDIRDRPDLRAAMTVETYVTPELDLPPVMIFHGTKDRLVNARQSVSLYHRLRDAGKTAELYLLEDADHGGAEFWTDDMCRVATEFMRRNCVR</sequence>
<dbReference type="Pfam" id="PF20434">
    <property type="entry name" value="BD-FAE"/>
    <property type="match status" value="1"/>
</dbReference>
<dbReference type="GO" id="GO:0016787">
    <property type="term" value="F:hydrolase activity"/>
    <property type="evidence" value="ECO:0007669"/>
    <property type="project" value="UniProtKB-KW"/>
</dbReference>
<gene>
    <name evidence="3" type="ORF">DSM100688_0945</name>
    <name evidence="4" type="ORF">GFD24_05025</name>
</gene>
<dbReference type="InterPro" id="IPR050300">
    <property type="entry name" value="GDXG_lipolytic_enzyme"/>
</dbReference>
<evidence type="ECO:0000313" key="6">
    <source>
        <dbReference type="Proteomes" id="UP000482084"/>
    </source>
</evidence>
<protein>
    <submittedName>
        <fullName evidence="4">Alpha/beta hydrolase fold domain-containing protein</fullName>
    </submittedName>
    <submittedName>
        <fullName evidence="3">Esterase</fullName>
    </submittedName>
</protein>
<proteinExistence type="predicted"/>
<keyword evidence="1 4" id="KW-0378">Hydrolase</keyword>
<dbReference type="Proteomes" id="UP000482084">
    <property type="component" value="Unassembled WGS sequence"/>
</dbReference>
<accession>A0A6L4X184</accession>
<name>A0A6L4X184_9BIFI</name>
<dbReference type="EMBL" id="WBSM01000003">
    <property type="protein sequence ID" value="KAB8288378.1"/>
    <property type="molecule type" value="Genomic_DNA"/>
</dbReference>
<evidence type="ECO:0000256" key="1">
    <source>
        <dbReference type="ARBA" id="ARBA00022801"/>
    </source>
</evidence>
<dbReference type="RefSeq" id="WP_152358029.1">
    <property type="nucleotide sequence ID" value="NZ_WBSM01000003.1"/>
</dbReference>
<dbReference type="InterPro" id="IPR049492">
    <property type="entry name" value="BD-FAE-like_dom"/>
</dbReference>
<comment type="caution">
    <text evidence="3">The sequence shown here is derived from an EMBL/GenBank/DDBJ whole genome shotgun (WGS) entry which is preliminary data.</text>
</comment>
<reference evidence="3 6" key="2">
    <citation type="submission" date="2019-10" db="EMBL/GenBank/DDBJ databases">
        <title>Characterization of the phylogenetic diversity of two novel species belonging to the genus Bifidobacterium: Bifidobacterium cebidarum sp. nov. and Bifidobacterium leontopitheci sp. nov.</title>
        <authorList>
            <person name="Lugli G.A."/>
            <person name="Duranti S."/>
            <person name="Milani C."/>
            <person name="Turroni F."/>
            <person name="Ventura M."/>
        </authorList>
    </citation>
    <scope>NUCLEOTIDE SEQUENCE [LARGE SCALE GENOMIC DNA]</scope>
    <source>
        <strain evidence="3 6">DSM 100688</strain>
    </source>
</reference>
<dbReference type="SUPFAM" id="SSF53474">
    <property type="entry name" value="alpha/beta-Hydrolases"/>
    <property type="match status" value="1"/>
</dbReference>
<dbReference type="AlphaFoldDB" id="A0A6L4X184"/>
<keyword evidence="6" id="KW-1185">Reference proteome</keyword>
<dbReference type="OrthoDB" id="9803828at2"/>
<dbReference type="EMBL" id="WHZX01000003">
    <property type="protein sequence ID" value="NEG71585.1"/>
    <property type="molecule type" value="Genomic_DNA"/>
</dbReference>
<dbReference type="Gene3D" id="3.40.50.1820">
    <property type="entry name" value="alpha/beta hydrolase"/>
    <property type="match status" value="1"/>
</dbReference>
<dbReference type="InterPro" id="IPR029058">
    <property type="entry name" value="AB_hydrolase_fold"/>
</dbReference>